<feature type="domain" description="DUF8131" evidence="2">
    <location>
        <begin position="4"/>
        <end position="66"/>
    </location>
</feature>
<dbReference type="Pfam" id="PF26452">
    <property type="entry name" value="DUF8131"/>
    <property type="match status" value="1"/>
</dbReference>
<dbReference type="InterPro" id="IPR058444">
    <property type="entry name" value="DUF8131"/>
</dbReference>
<accession>A0A7D5HAW2</accession>
<sequence length="69" mass="6942">MNLETVGPRFAAGAGLLAILPVLVYGLTNSVVAGVVSAVNVAIIIGSLYIAMAPIDESHDDHHGNGTAS</sequence>
<protein>
    <submittedName>
        <fullName evidence="3">Cytochrome-ba3 oxidase subunit</fullName>
    </submittedName>
</protein>
<keyword evidence="1" id="KW-1133">Transmembrane helix</keyword>
<keyword evidence="4" id="KW-1185">Reference proteome</keyword>
<evidence type="ECO:0000313" key="3">
    <source>
        <dbReference type="EMBL" id="QLG50975.1"/>
    </source>
</evidence>
<organism evidence="3 4">
    <name type="scientific">Natrinema halophilum</name>
    <dbReference type="NCBI Taxonomy" id="1699371"/>
    <lineage>
        <taxon>Archaea</taxon>
        <taxon>Methanobacteriati</taxon>
        <taxon>Methanobacteriota</taxon>
        <taxon>Stenosarchaea group</taxon>
        <taxon>Halobacteria</taxon>
        <taxon>Halobacteriales</taxon>
        <taxon>Natrialbaceae</taxon>
        <taxon>Natrinema</taxon>
    </lineage>
</organism>
<evidence type="ECO:0000259" key="2">
    <source>
        <dbReference type="Pfam" id="PF26452"/>
    </source>
</evidence>
<keyword evidence="1" id="KW-0812">Transmembrane</keyword>
<dbReference type="GeneID" id="56035647"/>
<name>A0A7D5HAW2_9EURY</name>
<dbReference type="EMBL" id="CP058601">
    <property type="protein sequence ID" value="QLG50975.1"/>
    <property type="molecule type" value="Genomic_DNA"/>
</dbReference>
<dbReference type="RefSeq" id="WP_179264031.1">
    <property type="nucleotide sequence ID" value="NZ_CP058601.1"/>
</dbReference>
<feature type="transmembrane region" description="Helical" evidence="1">
    <location>
        <begin position="6"/>
        <end position="24"/>
    </location>
</feature>
<feature type="transmembrane region" description="Helical" evidence="1">
    <location>
        <begin position="31"/>
        <end position="52"/>
    </location>
</feature>
<evidence type="ECO:0000313" key="4">
    <source>
        <dbReference type="Proteomes" id="UP000509241"/>
    </source>
</evidence>
<dbReference type="KEGG" id="haly:HYG82_20110"/>
<evidence type="ECO:0000256" key="1">
    <source>
        <dbReference type="SAM" id="Phobius"/>
    </source>
</evidence>
<dbReference type="AlphaFoldDB" id="A0A7D5HAW2"/>
<reference evidence="3 4" key="1">
    <citation type="submission" date="2020-07" db="EMBL/GenBank/DDBJ databases">
        <authorList>
            <person name="Cui H."/>
        </authorList>
    </citation>
    <scope>NUCLEOTIDE SEQUENCE [LARGE SCALE GENOMIC DNA]</scope>
    <source>
        <strain evidence="3 4">YPL8</strain>
    </source>
</reference>
<proteinExistence type="predicted"/>
<keyword evidence="1" id="KW-0472">Membrane</keyword>
<gene>
    <name evidence="3" type="ORF">HYG82_20110</name>
</gene>
<dbReference type="Proteomes" id="UP000509241">
    <property type="component" value="Chromosome"/>
</dbReference>